<feature type="transmembrane region" description="Helical" evidence="1">
    <location>
        <begin position="196"/>
        <end position="215"/>
    </location>
</feature>
<proteinExistence type="predicted"/>
<organism evidence="2">
    <name type="scientific">Leptolyngbya sp. NK1-12</name>
    <dbReference type="NCBI Taxonomy" id="2547451"/>
    <lineage>
        <taxon>Bacteria</taxon>
        <taxon>Bacillati</taxon>
        <taxon>Cyanobacteriota</taxon>
        <taxon>Cyanophyceae</taxon>
        <taxon>Leptolyngbyales</taxon>
        <taxon>Leptolyngbyaceae</taxon>
        <taxon>Leptolyngbya group</taxon>
        <taxon>Leptolyngbya</taxon>
    </lineage>
</organism>
<keyword evidence="1" id="KW-0472">Membrane</keyword>
<accession>A0AA97AQK7</accession>
<keyword evidence="1" id="KW-0812">Transmembrane</keyword>
<dbReference type="RefSeq" id="WP_316435453.1">
    <property type="nucleotide sequence ID" value="NZ_CP053586.1"/>
</dbReference>
<feature type="transmembrane region" description="Helical" evidence="1">
    <location>
        <begin position="118"/>
        <end position="146"/>
    </location>
</feature>
<dbReference type="AlphaFoldDB" id="A0AA97AQK7"/>
<evidence type="ECO:0000313" key="2">
    <source>
        <dbReference type="EMBL" id="WNZ23718.1"/>
    </source>
</evidence>
<reference evidence="2" key="1">
    <citation type="submission" date="2020-05" db="EMBL/GenBank/DDBJ databases">
        <authorList>
            <person name="Zhu T."/>
            <person name="Keshari N."/>
            <person name="Lu X."/>
        </authorList>
    </citation>
    <scope>NUCLEOTIDE SEQUENCE</scope>
    <source>
        <strain evidence="2">NK1-12</strain>
    </source>
</reference>
<feature type="transmembrane region" description="Helical" evidence="1">
    <location>
        <begin position="12"/>
        <end position="32"/>
    </location>
</feature>
<name>A0AA97AQK7_9CYAN</name>
<feature type="transmembrane region" description="Helical" evidence="1">
    <location>
        <begin position="39"/>
        <end position="60"/>
    </location>
</feature>
<evidence type="ECO:0000256" key="1">
    <source>
        <dbReference type="SAM" id="Phobius"/>
    </source>
</evidence>
<gene>
    <name evidence="2" type="ORF">HJG54_13225</name>
</gene>
<feature type="transmembrane region" description="Helical" evidence="1">
    <location>
        <begin position="66"/>
        <end position="88"/>
    </location>
</feature>
<sequence length="226" mass="24845">MSLLDHLQHLPAPLITYLGPALIVGCFLFSFGHWLHAKWYVAITIYLLSGFTNLIAGTVTKDPAQTALVGGILAPALYSLLFVCFGVIRVLRMPYGRINVSATPKRSRNGLMRLLKGTIWGCVGGVTGSSLGALFSIFLLFLALLVTPGFNINWHNNQGIEKIVDGSITIFGSVGSSLGVLTGWGFCNIKQLSNRVLIRSSIHVFIVLTVLRRFWSRVFTNQKPRR</sequence>
<feature type="transmembrane region" description="Helical" evidence="1">
    <location>
        <begin position="166"/>
        <end position="184"/>
    </location>
</feature>
<dbReference type="EMBL" id="CP053586">
    <property type="protein sequence ID" value="WNZ23718.1"/>
    <property type="molecule type" value="Genomic_DNA"/>
</dbReference>
<protein>
    <submittedName>
        <fullName evidence="2">Uncharacterized protein</fullName>
    </submittedName>
</protein>
<keyword evidence="1" id="KW-1133">Transmembrane helix</keyword>